<gene>
    <name evidence="2" type="ORF">NCTC7582_05238</name>
</gene>
<evidence type="ECO:0000313" key="2">
    <source>
        <dbReference type="EMBL" id="SPU40694.1"/>
    </source>
</evidence>
<keyword evidence="1" id="KW-0812">Transmembrane</keyword>
<proteinExistence type="predicted"/>
<keyword evidence="1" id="KW-0472">Membrane</keyword>
<reference evidence="2 3" key="1">
    <citation type="submission" date="2018-06" db="EMBL/GenBank/DDBJ databases">
        <authorList>
            <consortium name="Pathogen Informatics"/>
            <person name="Doyle S."/>
        </authorList>
    </citation>
    <scope>NUCLEOTIDE SEQUENCE [LARGE SCALE GENOMIC DNA]</scope>
    <source>
        <strain evidence="2 3">NCTC7582</strain>
    </source>
</reference>
<feature type="transmembrane region" description="Helical" evidence="1">
    <location>
        <begin position="45"/>
        <end position="71"/>
    </location>
</feature>
<evidence type="ECO:0000313" key="3">
    <source>
        <dbReference type="Proteomes" id="UP000251431"/>
    </source>
</evidence>
<organism evidence="2 3">
    <name type="scientific">Lysinibacillus capsici</name>
    <dbReference type="NCBI Taxonomy" id="2115968"/>
    <lineage>
        <taxon>Bacteria</taxon>
        <taxon>Bacillati</taxon>
        <taxon>Bacillota</taxon>
        <taxon>Bacilli</taxon>
        <taxon>Bacillales</taxon>
        <taxon>Bacillaceae</taxon>
        <taxon>Lysinibacillus</taxon>
    </lineage>
</organism>
<protein>
    <submittedName>
        <fullName evidence="2">Domain of uncharacterized function (DUF3797)</fullName>
    </submittedName>
</protein>
<dbReference type="Proteomes" id="UP000251431">
    <property type="component" value="Unassembled WGS sequence"/>
</dbReference>
<evidence type="ECO:0000256" key="1">
    <source>
        <dbReference type="SAM" id="Phobius"/>
    </source>
</evidence>
<feature type="transmembrane region" description="Helical" evidence="1">
    <location>
        <begin position="7"/>
        <end position="25"/>
    </location>
</feature>
<sequence>MKKEKGLTIWHVLIFISFIIIANIVASMLSDLGFSLLSKYIQDSYTLYVVVITTAITVSIIIFIIMLIGIIENFITSYFLRVEPDLKRCPKCGDKNMGVNEQTNEWYGTLEVNDNLNTRKCRCGFEVTVDTNYGTTKKKIEKQICLALKEKDSIV</sequence>
<dbReference type="AlphaFoldDB" id="A0A2X1AQH3"/>
<name>A0A2X1AQH3_9BACI</name>
<dbReference type="EMBL" id="UAQE01000010">
    <property type="protein sequence ID" value="SPU40694.1"/>
    <property type="molecule type" value="Genomic_DNA"/>
</dbReference>
<dbReference type="RefSeq" id="WP_112118935.1">
    <property type="nucleotide sequence ID" value="NZ_UAQE01000010.1"/>
</dbReference>
<keyword evidence="1" id="KW-1133">Transmembrane helix</keyword>
<accession>A0A2X1AQH3</accession>